<sequence length="461" mass="50880">MRISLYRGRLHRVCGGPKRWDIPRSSIPLGVFRRALEQRKAAIEALELSSDHSVPLDEELIHPAAEINLKQQDAEITEGVVKEEHRQDSLLEEEKSKGREDDAMDDVTQFLEEKQEPEQNGQEILSRMDDRRTGKGSPVTAERKRKREEHLSERAERTGWKQAEDAEHEKMEVEGLQEFKGSENEVLRSMDIDGIAHSNASEKDAKDISASAIDFKDVILAGKQETSCSLAVAPEITMDFENGHCKTAAQEQGEMEEAEKEKLHERKRQKRAELETKLKHLTSEKHRLVQMLKQVLNEEESKKQGHAILQSPTSIGSHGNVEGTIGMCPAEPEISVTRADLEEGELDFARSPSPQVHASVIGTHSGQTRTSALPSGSILGRSSDSPQYLSQGAMPFGCSRGLTTPSIPSSAPGGSSMSTVSAGMSHVSYLTPGGHSYSSNVVRRHPGNKTVGKGYKPHLKH</sequence>
<organism evidence="1 2">
    <name type="scientific">Diphasiastrum complanatum</name>
    <name type="common">Issler's clubmoss</name>
    <name type="synonym">Lycopodium complanatum</name>
    <dbReference type="NCBI Taxonomy" id="34168"/>
    <lineage>
        <taxon>Eukaryota</taxon>
        <taxon>Viridiplantae</taxon>
        <taxon>Streptophyta</taxon>
        <taxon>Embryophyta</taxon>
        <taxon>Tracheophyta</taxon>
        <taxon>Lycopodiopsida</taxon>
        <taxon>Lycopodiales</taxon>
        <taxon>Lycopodiaceae</taxon>
        <taxon>Lycopodioideae</taxon>
        <taxon>Diphasiastrum</taxon>
    </lineage>
</organism>
<dbReference type="Proteomes" id="UP001162992">
    <property type="component" value="Chromosome 19"/>
</dbReference>
<evidence type="ECO:0000313" key="2">
    <source>
        <dbReference type="Proteomes" id="UP001162992"/>
    </source>
</evidence>
<keyword evidence="2" id="KW-1185">Reference proteome</keyword>
<accession>A0ACC2AVM2</accession>
<protein>
    <submittedName>
        <fullName evidence="1">Uncharacterized protein</fullName>
    </submittedName>
</protein>
<name>A0ACC2AVM2_DIPCM</name>
<reference evidence="2" key="1">
    <citation type="journal article" date="2024" name="Proc. Natl. Acad. Sci. U.S.A.">
        <title>Extraordinary preservation of gene collinearity over three hundred million years revealed in homosporous lycophytes.</title>
        <authorList>
            <person name="Li C."/>
            <person name="Wickell D."/>
            <person name="Kuo L.Y."/>
            <person name="Chen X."/>
            <person name="Nie B."/>
            <person name="Liao X."/>
            <person name="Peng D."/>
            <person name="Ji J."/>
            <person name="Jenkins J."/>
            <person name="Williams M."/>
            <person name="Shu S."/>
            <person name="Plott C."/>
            <person name="Barry K."/>
            <person name="Rajasekar S."/>
            <person name="Grimwood J."/>
            <person name="Han X."/>
            <person name="Sun S."/>
            <person name="Hou Z."/>
            <person name="He W."/>
            <person name="Dai G."/>
            <person name="Sun C."/>
            <person name="Schmutz J."/>
            <person name="Leebens-Mack J.H."/>
            <person name="Li F.W."/>
            <person name="Wang L."/>
        </authorList>
    </citation>
    <scope>NUCLEOTIDE SEQUENCE [LARGE SCALE GENOMIC DNA]</scope>
    <source>
        <strain evidence="2">cv. PW_Plant_1</strain>
    </source>
</reference>
<proteinExistence type="predicted"/>
<gene>
    <name evidence="1" type="ORF">O6H91_19G045500</name>
</gene>
<dbReference type="EMBL" id="CM055110">
    <property type="protein sequence ID" value="KAJ7521282.1"/>
    <property type="molecule type" value="Genomic_DNA"/>
</dbReference>
<comment type="caution">
    <text evidence="1">The sequence shown here is derived from an EMBL/GenBank/DDBJ whole genome shotgun (WGS) entry which is preliminary data.</text>
</comment>
<evidence type="ECO:0000313" key="1">
    <source>
        <dbReference type="EMBL" id="KAJ7521282.1"/>
    </source>
</evidence>